<keyword evidence="2" id="KW-1185">Reference proteome</keyword>
<accession>A0A920CFB9</accession>
<proteinExistence type="predicted"/>
<dbReference type="Proteomes" id="UP000679779">
    <property type="component" value="Unassembled WGS sequence"/>
</dbReference>
<dbReference type="EMBL" id="BORQ01000011">
    <property type="protein sequence ID" value="GIO34557.1"/>
    <property type="molecule type" value="Genomic_DNA"/>
</dbReference>
<evidence type="ECO:0000313" key="1">
    <source>
        <dbReference type="EMBL" id="GIO34557.1"/>
    </source>
</evidence>
<organism evidence="1 2">
    <name type="scientific">Paenibacillus albilobatus</name>
    <dbReference type="NCBI Taxonomy" id="2716884"/>
    <lineage>
        <taxon>Bacteria</taxon>
        <taxon>Bacillati</taxon>
        <taxon>Bacillota</taxon>
        <taxon>Bacilli</taxon>
        <taxon>Bacillales</taxon>
        <taxon>Paenibacillaceae</taxon>
        <taxon>Paenibacillus</taxon>
    </lineage>
</organism>
<sequence>MYATMGFIGAIKHWSIHGKGEVHTYVENFIPRGSGSGNHMEFERYFSDQRGLGK</sequence>
<protein>
    <submittedName>
        <fullName evidence="1">Uncharacterized protein</fullName>
    </submittedName>
</protein>
<evidence type="ECO:0000313" key="2">
    <source>
        <dbReference type="Proteomes" id="UP000679779"/>
    </source>
</evidence>
<comment type="caution">
    <text evidence="1">The sequence shown here is derived from an EMBL/GenBank/DDBJ whole genome shotgun (WGS) entry which is preliminary data.</text>
</comment>
<name>A0A920CFB9_9BACL</name>
<dbReference type="AlphaFoldDB" id="A0A920CFB9"/>
<reference evidence="1" key="1">
    <citation type="submission" date="2021-03" db="EMBL/GenBank/DDBJ databases">
        <title>Antimicrobial resistance genes in bacteria isolated from Japanese honey, and their potential for conferring macrolide and lincosamide resistance in the American foulbrood pathogen Paenibacillus larvae.</title>
        <authorList>
            <person name="Okamoto M."/>
            <person name="Kumagai M."/>
            <person name="Kanamori H."/>
            <person name="Takamatsu D."/>
        </authorList>
    </citation>
    <scope>NUCLEOTIDE SEQUENCE</scope>
    <source>
        <strain evidence="1">J2TS6</strain>
    </source>
</reference>
<gene>
    <name evidence="1" type="ORF">J2TS6_56980</name>
</gene>